<feature type="transmembrane region" description="Helical" evidence="1">
    <location>
        <begin position="42"/>
        <end position="60"/>
    </location>
</feature>
<dbReference type="Proteomes" id="UP000681722">
    <property type="component" value="Unassembled WGS sequence"/>
</dbReference>
<sequence>MNLDDARQVSYLGQSPPPQPAPLQLVPPQRQPDPRWIKLNNIYILFTIAQTVLAIIIFSLEVSSLSISTDSFYKPTACGIWCSVIFATSILLTISYHDEPRVAAISQGVLICFSIIMIGIDGNFVQNGGYYSNYLSSLNSTAIYSFTKYRIIQAQLGFAIIMMVTGPIGITLSLAKWQVSSLSVQIVQIMLTIIIFSLEISSLSISIESFYKPTACGIWCSIMFVINIILSIYFSKFML</sequence>
<dbReference type="EMBL" id="CAJNOQ010021675">
    <property type="protein sequence ID" value="CAF1490342.1"/>
    <property type="molecule type" value="Genomic_DNA"/>
</dbReference>
<feature type="transmembrane region" description="Helical" evidence="1">
    <location>
        <begin position="72"/>
        <end position="96"/>
    </location>
</feature>
<evidence type="ECO:0000313" key="6">
    <source>
        <dbReference type="Proteomes" id="UP000663829"/>
    </source>
</evidence>
<evidence type="ECO:0000313" key="3">
    <source>
        <dbReference type="EMBL" id="CAF1490342.1"/>
    </source>
</evidence>
<dbReference type="AlphaFoldDB" id="A0A815SL72"/>
<accession>A0A815SL72</accession>
<keyword evidence="1" id="KW-0472">Membrane</keyword>
<evidence type="ECO:0000313" key="5">
    <source>
        <dbReference type="EMBL" id="CAF4353413.1"/>
    </source>
</evidence>
<dbReference type="EMBL" id="CAJOBC010087163">
    <property type="protein sequence ID" value="CAF4353413.1"/>
    <property type="molecule type" value="Genomic_DNA"/>
</dbReference>
<dbReference type="Proteomes" id="UP000677228">
    <property type="component" value="Unassembled WGS sequence"/>
</dbReference>
<dbReference type="EMBL" id="CAJNOK010021956">
    <property type="protein sequence ID" value="CAF1340419.1"/>
    <property type="molecule type" value="Genomic_DNA"/>
</dbReference>
<feature type="transmembrane region" description="Helical" evidence="1">
    <location>
        <begin position="102"/>
        <end position="120"/>
    </location>
</feature>
<keyword evidence="1" id="KW-1133">Transmembrane helix</keyword>
<feature type="transmembrane region" description="Helical" evidence="1">
    <location>
        <begin position="156"/>
        <end position="174"/>
    </location>
</feature>
<proteinExistence type="predicted"/>
<evidence type="ECO:0000256" key="1">
    <source>
        <dbReference type="SAM" id="Phobius"/>
    </source>
</evidence>
<comment type="caution">
    <text evidence="3">The sequence shown here is derived from an EMBL/GenBank/DDBJ whole genome shotgun (WGS) entry which is preliminary data.</text>
</comment>
<dbReference type="EMBL" id="CAJOBA010043580">
    <property type="protein sequence ID" value="CAF4151664.1"/>
    <property type="molecule type" value="Genomic_DNA"/>
</dbReference>
<organism evidence="3 6">
    <name type="scientific">Didymodactylos carnosus</name>
    <dbReference type="NCBI Taxonomy" id="1234261"/>
    <lineage>
        <taxon>Eukaryota</taxon>
        <taxon>Metazoa</taxon>
        <taxon>Spiralia</taxon>
        <taxon>Gnathifera</taxon>
        <taxon>Rotifera</taxon>
        <taxon>Eurotatoria</taxon>
        <taxon>Bdelloidea</taxon>
        <taxon>Philodinida</taxon>
        <taxon>Philodinidae</taxon>
        <taxon>Didymodactylos</taxon>
    </lineage>
</organism>
<protein>
    <submittedName>
        <fullName evidence="3">Uncharacterized protein</fullName>
    </submittedName>
</protein>
<evidence type="ECO:0000313" key="4">
    <source>
        <dbReference type="EMBL" id="CAF4151664.1"/>
    </source>
</evidence>
<reference evidence="3" key="1">
    <citation type="submission" date="2021-02" db="EMBL/GenBank/DDBJ databases">
        <authorList>
            <person name="Nowell W R."/>
        </authorList>
    </citation>
    <scope>NUCLEOTIDE SEQUENCE</scope>
</reference>
<feature type="transmembrane region" description="Helical" evidence="1">
    <location>
        <begin position="186"/>
        <end position="207"/>
    </location>
</feature>
<gene>
    <name evidence="3" type="ORF">GPM918_LOCUS36224</name>
    <name evidence="2" type="ORF">OVA965_LOCUS30318</name>
    <name evidence="5" type="ORF">SRO942_LOCUS36952</name>
    <name evidence="4" type="ORF">TMI583_LOCUS31116</name>
</gene>
<dbReference type="Proteomes" id="UP000663829">
    <property type="component" value="Unassembled WGS sequence"/>
</dbReference>
<evidence type="ECO:0000313" key="2">
    <source>
        <dbReference type="EMBL" id="CAF1340419.1"/>
    </source>
</evidence>
<feature type="transmembrane region" description="Helical" evidence="1">
    <location>
        <begin position="214"/>
        <end position="234"/>
    </location>
</feature>
<keyword evidence="1" id="KW-0812">Transmembrane</keyword>
<keyword evidence="6" id="KW-1185">Reference proteome</keyword>
<name>A0A815SL72_9BILA</name>
<dbReference type="Proteomes" id="UP000682733">
    <property type="component" value="Unassembled WGS sequence"/>
</dbReference>